<evidence type="ECO:0000313" key="11">
    <source>
        <dbReference type="Proteomes" id="UP000821837"/>
    </source>
</evidence>
<dbReference type="VEuPathDB" id="VectorBase:RSAN_040375"/>
<sequence length="961" mass="103456">MPEAMSVVPYQELWSQVHSLWLLSTMLPKFLIMPDIVIEVLAPAQPLVLINRTLIHFFICVSLLLISVVVCSPGGANIAAIIVHNHDQNLRFVMLFLESMVFLQFCGVRRLDIASRMMTGRECSVFVKVCLASIIPVITILSCIPVFAIVFMNETELDIDHCLLPLPTWVPVNWEHAMYYRKTLVVEGFDTDVRKRPPRARAQPGARPSSKKPAESSSDSSSSSSTEFLGSAFVVASDRLFVQPGSDTLRRSRKPKPAAPSGVASLSGTVHVSRHLSSVRRSGIRERDVAEAEDWADKQDGMYVASISAVREGLEPSQMVVQSHPAIEEVAEPGARPSSKKPAESSSDSSSSSSTEFLGSAFVVASDRLFVQPGSDTLRRSRKPKPAAPSGVASLSGTVHVSRHLSSVRRSGIRERDVAEAEDWADKQDGMYVASISAVREGLEPSQMVVQSHPAIEEVAEVQQACEGQGERQYADVRPLEQETVPEPADIQPAIEDGGADACARKTAPEVDLAQAASCEAQRQSEIVHEGQLALPQKANHDGEMSEKLVSQGAESPGAVESTQLDHKAAKGARLPEAADDKEKAAQAPSSAVSMKPRLSVEEMLMQNKALPFSPSDGGLLSDLHIRVLGAPAAPGAVAAMPGQDEATGGKQVVNATAAEKPERKGSLEQPQKQAEAGKRELSDLRSGERPSKAKLASPAKGTTPKHRHPKRHKAKHLADKVTPAGERPLAEDRGGHPRQEANRKIENAPEQDHGLSEKLGERVEKHVPEEPGFKGADTSRAPSPPPHRRDGARLAQAAEEKNVIDQEHGQANAASKKPRLSVQEMLLQNKALPISPTEGGILSDMYIRVSGAPPPRGPTVPGQEGVSRTKPPVGVGELKDVAEKREQVPDGGQQQQGLREAGDPKAKALAAASSEQPGEVSPRLLSTTKNISPVSSKPHRAKHQKKRAQDKVSKNLWSQG</sequence>
<keyword evidence="3" id="KW-0813">Transport</keyword>
<dbReference type="InterPro" id="IPR037272">
    <property type="entry name" value="SNS_sf"/>
</dbReference>
<dbReference type="Proteomes" id="UP000821837">
    <property type="component" value="Chromosome 10"/>
</dbReference>
<dbReference type="InterPro" id="IPR000175">
    <property type="entry name" value="Na/ntran_symport"/>
</dbReference>
<organism evidence="10 11">
    <name type="scientific">Rhipicephalus sanguineus</name>
    <name type="common">Brown dog tick</name>
    <name type="synonym">Ixodes sanguineus</name>
    <dbReference type="NCBI Taxonomy" id="34632"/>
    <lineage>
        <taxon>Eukaryota</taxon>
        <taxon>Metazoa</taxon>
        <taxon>Ecdysozoa</taxon>
        <taxon>Arthropoda</taxon>
        <taxon>Chelicerata</taxon>
        <taxon>Arachnida</taxon>
        <taxon>Acari</taxon>
        <taxon>Parasitiformes</taxon>
        <taxon>Ixodida</taxon>
        <taxon>Ixodoidea</taxon>
        <taxon>Ixodidae</taxon>
        <taxon>Rhipicephalinae</taxon>
        <taxon>Rhipicephalus</taxon>
        <taxon>Rhipicephalus</taxon>
    </lineage>
</organism>
<feature type="compositionally biased region" description="Low complexity" evidence="8">
    <location>
        <begin position="215"/>
        <end position="225"/>
    </location>
</feature>
<gene>
    <name evidence="10" type="ORF">HPB52_006827</name>
</gene>
<feature type="transmembrane region" description="Helical" evidence="9">
    <location>
        <begin position="129"/>
        <end position="152"/>
    </location>
</feature>
<dbReference type="EMBL" id="JABSTV010001246">
    <property type="protein sequence ID" value="KAH7975950.1"/>
    <property type="molecule type" value="Genomic_DNA"/>
</dbReference>
<feature type="compositionally biased region" description="Low complexity" evidence="8">
    <location>
        <begin position="344"/>
        <end position="354"/>
    </location>
</feature>
<feature type="transmembrane region" description="Helical" evidence="9">
    <location>
        <begin position="54"/>
        <end position="83"/>
    </location>
</feature>
<comment type="similarity">
    <text evidence="2">Belongs to the sodium:neurotransmitter symporter (SNF) (TC 2.A.22) family.</text>
</comment>
<evidence type="ECO:0000256" key="3">
    <source>
        <dbReference type="ARBA" id="ARBA00022448"/>
    </source>
</evidence>
<feature type="transmembrane region" description="Helical" evidence="9">
    <location>
        <begin position="20"/>
        <end position="42"/>
    </location>
</feature>
<evidence type="ECO:0000256" key="8">
    <source>
        <dbReference type="SAM" id="MobiDB-lite"/>
    </source>
</evidence>
<dbReference type="Pfam" id="PF00209">
    <property type="entry name" value="SNF"/>
    <property type="match status" value="1"/>
</dbReference>
<dbReference type="GO" id="GO:0016020">
    <property type="term" value="C:membrane"/>
    <property type="evidence" value="ECO:0007669"/>
    <property type="project" value="UniProtKB-SubCell"/>
</dbReference>
<accession>A0A9D4QCM6</accession>
<feature type="compositionally biased region" description="Basic residues" evidence="8">
    <location>
        <begin position="938"/>
        <end position="947"/>
    </location>
</feature>
<keyword evidence="6 9" id="KW-1133">Transmembrane helix</keyword>
<comment type="caution">
    <text evidence="10">The sequence shown here is derived from an EMBL/GenBank/DDBJ whole genome shotgun (WGS) entry which is preliminary data.</text>
</comment>
<proteinExistence type="inferred from homology"/>
<keyword evidence="11" id="KW-1185">Reference proteome</keyword>
<name>A0A9D4QCM6_RHISA</name>
<feature type="region of interest" description="Disordered" evidence="8">
    <location>
        <begin position="245"/>
        <end position="269"/>
    </location>
</feature>
<dbReference type="SUPFAM" id="SSF161070">
    <property type="entry name" value="SNF-like"/>
    <property type="match status" value="1"/>
</dbReference>
<evidence type="ECO:0000256" key="6">
    <source>
        <dbReference type="ARBA" id="ARBA00022989"/>
    </source>
</evidence>
<comment type="subcellular location">
    <subcellularLocation>
        <location evidence="1">Membrane</location>
        <topology evidence="1">Multi-pass membrane protein</topology>
    </subcellularLocation>
</comment>
<feature type="region of interest" description="Disordered" evidence="8">
    <location>
        <begin position="195"/>
        <end position="225"/>
    </location>
</feature>
<evidence type="ECO:0000256" key="4">
    <source>
        <dbReference type="ARBA" id="ARBA00022692"/>
    </source>
</evidence>
<feature type="compositionally biased region" description="Basic and acidic residues" evidence="8">
    <location>
        <begin position="729"/>
        <end position="773"/>
    </location>
</feature>
<feature type="compositionally biased region" description="Basic and acidic residues" evidence="8">
    <location>
        <begin position="676"/>
        <end position="692"/>
    </location>
</feature>
<evidence type="ECO:0000256" key="9">
    <source>
        <dbReference type="SAM" id="Phobius"/>
    </source>
</evidence>
<evidence type="ECO:0000256" key="5">
    <source>
        <dbReference type="ARBA" id="ARBA00022847"/>
    </source>
</evidence>
<feature type="region of interest" description="Disordered" evidence="8">
    <location>
        <begin position="330"/>
        <end position="354"/>
    </location>
</feature>
<feature type="transmembrane region" description="Helical" evidence="9">
    <location>
        <begin position="89"/>
        <end position="108"/>
    </location>
</feature>
<feature type="region of interest" description="Disordered" evidence="8">
    <location>
        <begin position="539"/>
        <end position="596"/>
    </location>
</feature>
<reference evidence="10" key="1">
    <citation type="journal article" date="2020" name="Cell">
        <title>Large-Scale Comparative Analyses of Tick Genomes Elucidate Their Genetic Diversity and Vector Capacities.</title>
        <authorList>
            <consortium name="Tick Genome and Microbiome Consortium (TIGMIC)"/>
            <person name="Jia N."/>
            <person name="Wang J."/>
            <person name="Shi W."/>
            <person name="Du L."/>
            <person name="Sun Y."/>
            <person name="Zhan W."/>
            <person name="Jiang J.F."/>
            <person name="Wang Q."/>
            <person name="Zhang B."/>
            <person name="Ji P."/>
            <person name="Bell-Sakyi L."/>
            <person name="Cui X.M."/>
            <person name="Yuan T.T."/>
            <person name="Jiang B.G."/>
            <person name="Yang W.F."/>
            <person name="Lam T.T."/>
            <person name="Chang Q.C."/>
            <person name="Ding S.J."/>
            <person name="Wang X.J."/>
            <person name="Zhu J.G."/>
            <person name="Ruan X.D."/>
            <person name="Zhao L."/>
            <person name="Wei J.T."/>
            <person name="Ye R.Z."/>
            <person name="Que T.C."/>
            <person name="Du C.H."/>
            <person name="Zhou Y.H."/>
            <person name="Cheng J.X."/>
            <person name="Dai P.F."/>
            <person name="Guo W.B."/>
            <person name="Han X.H."/>
            <person name="Huang E.J."/>
            <person name="Li L.F."/>
            <person name="Wei W."/>
            <person name="Gao Y.C."/>
            <person name="Liu J.Z."/>
            <person name="Shao H.Z."/>
            <person name="Wang X."/>
            <person name="Wang C.C."/>
            <person name="Yang T.C."/>
            <person name="Huo Q.B."/>
            <person name="Li W."/>
            <person name="Chen H.Y."/>
            <person name="Chen S.E."/>
            <person name="Zhou L.G."/>
            <person name="Ni X.B."/>
            <person name="Tian J.H."/>
            <person name="Sheng Y."/>
            <person name="Liu T."/>
            <person name="Pan Y.S."/>
            <person name="Xia L.Y."/>
            <person name="Li J."/>
            <person name="Zhao F."/>
            <person name="Cao W.C."/>
        </authorList>
    </citation>
    <scope>NUCLEOTIDE SEQUENCE</scope>
    <source>
        <strain evidence="10">Rsan-2018</strain>
    </source>
</reference>
<keyword evidence="5" id="KW-0769">Symport</keyword>
<dbReference type="AlphaFoldDB" id="A0A9D4QCM6"/>
<evidence type="ECO:0000256" key="2">
    <source>
        <dbReference type="ARBA" id="ARBA00006459"/>
    </source>
</evidence>
<feature type="region of interest" description="Disordered" evidence="8">
    <location>
        <begin position="636"/>
        <end position="820"/>
    </location>
</feature>
<evidence type="ECO:0000256" key="7">
    <source>
        <dbReference type="ARBA" id="ARBA00023136"/>
    </source>
</evidence>
<feature type="compositionally biased region" description="Polar residues" evidence="8">
    <location>
        <begin position="925"/>
        <end position="936"/>
    </location>
</feature>
<feature type="region of interest" description="Disordered" evidence="8">
    <location>
        <begin position="374"/>
        <end position="396"/>
    </location>
</feature>
<reference evidence="10" key="2">
    <citation type="submission" date="2021-09" db="EMBL/GenBank/DDBJ databases">
        <authorList>
            <person name="Jia N."/>
            <person name="Wang J."/>
            <person name="Shi W."/>
            <person name="Du L."/>
            <person name="Sun Y."/>
            <person name="Zhan W."/>
            <person name="Jiang J."/>
            <person name="Wang Q."/>
            <person name="Zhang B."/>
            <person name="Ji P."/>
            <person name="Sakyi L.B."/>
            <person name="Cui X."/>
            <person name="Yuan T."/>
            <person name="Jiang B."/>
            <person name="Yang W."/>
            <person name="Lam T.T.-Y."/>
            <person name="Chang Q."/>
            <person name="Ding S."/>
            <person name="Wang X."/>
            <person name="Zhu J."/>
            <person name="Ruan X."/>
            <person name="Zhao L."/>
            <person name="Wei J."/>
            <person name="Que T."/>
            <person name="Du C."/>
            <person name="Cheng J."/>
            <person name="Dai P."/>
            <person name="Han X."/>
            <person name="Huang E."/>
            <person name="Gao Y."/>
            <person name="Liu J."/>
            <person name="Shao H."/>
            <person name="Ye R."/>
            <person name="Li L."/>
            <person name="Wei W."/>
            <person name="Wang X."/>
            <person name="Wang C."/>
            <person name="Huo Q."/>
            <person name="Li W."/>
            <person name="Guo W."/>
            <person name="Chen H."/>
            <person name="Chen S."/>
            <person name="Zhou L."/>
            <person name="Zhou L."/>
            <person name="Ni X."/>
            <person name="Tian J."/>
            <person name="Zhou Y."/>
            <person name="Sheng Y."/>
            <person name="Liu T."/>
            <person name="Pan Y."/>
            <person name="Xia L."/>
            <person name="Li J."/>
            <person name="Zhao F."/>
            <person name="Cao W."/>
        </authorList>
    </citation>
    <scope>NUCLEOTIDE SEQUENCE</scope>
    <source>
        <strain evidence="10">Rsan-2018</strain>
        <tissue evidence="10">Larvae</tissue>
    </source>
</reference>
<evidence type="ECO:0000256" key="1">
    <source>
        <dbReference type="ARBA" id="ARBA00004141"/>
    </source>
</evidence>
<evidence type="ECO:0000313" key="10">
    <source>
        <dbReference type="EMBL" id="KAH7975950.1"/>
    </source>
</evidence>
<feature type="compositionally biased region" description="Basic and acidic residues" evidence="8">
    <location>
        <begin position="788"/>
        <end position="809"/>
    </location>
</feature>
<feature type="compositionally biased region" description="Basic residues" evidence="8">
    <location>
        <begin position="704"/>
        <end position="716"/>
    </location>
</feature>
<feature type="compositionally biased region" description="Basic and acidic residues" evidence="8">
    <location>
        <begin position="878"/>
        <end position="889"/>
    </location>
</feature>
<dbReference type="GO" id="GO:0015293">
    <property type="term" value="F:symporter activity"/>
    <property type="evidence" value="ECO:0007669"/>
    <property type="project" value="UniProtKB-KW"/>
</dbReference>
<keyword evidence="7 9" id="KW-0472">Membrane</keyword>
<feature type="region of interest" description="Disordered" evidence="8">
    <location>
        <begin position="848"/>
        <end position="961"/>
    </location>
</feature>
<keyword evidence="4 9" id="KW-0812">Transmembrane</keyword>
<protein>
    <submittedName>
        <fullName evidence="10">Uncharacterized protein</fullName>
    </submittedName>
</protein>